<evidence type="ECO:0000256" key="8">
    <source>
        <dbReference type="SAM" id="MobiDB-lite"/>
    </source>
</evidence>
<feature type="region of interest" description="Disordered" evidence="8">
    <location>
        <begin position="79"/>
        <end position="114"/>
    </location>
</feature>
<dbReference type="InterPro" id="IPR001471">
    <property type="entry name" value="AP2/ERF_dom"/>
</dbReference>
<evidence type="ECO:0000256" key="7">
    <source>
        <dbReference type="ARBA" id="ARBA00024343"/>
    </source>
</evidence>
<keyword evidence="11" id="KW-1185">Reference proteome</keyword>
<evidence type="ECO:0000256" key="2">
    <source>
        <dbReference type="ARBA" id="ARBA00022745"/>
    </source>
</evidence>
<dbReference type="Gene3D" id="3.30.730.10">
    <property type="entry name" value="AP2/ERF domain"/>
    <property type="match status" value="1"/>
</dbReference>
<comment type="subcellular location">
    <subcellularLocation>
        <location evidence="1">Nucleus</location>
    </subcellularLocation>
</comment>
<dbReference type="Pfam" id="PF00847">
    <property type="entry name" value="AP2"/>
    <property type="match status" value="1"/>
</dbReference>
<keyword evidence="3" id="KW-0805">Transcription regulation</keyword>
<evidence type="ECO:0000313" key="10">
    <source>
        <dbReference type="EMBL" id="PTQ46943.1"/>
    </source>
</evidence>
<dbReference type="Proteomes" id="UP000244005">
    <property type="component" value="Unassembled WGS sequence"/>
</dbReference>
<dbReference type="PROSITE" id="PS51032">
    <property type="entry name" value="AP2_ERF"/>
    <property type="match status" value="1"/>
</dbReference>
<dbReference type="SMR" id="A0A2R6XLF6"/>
<dbReference type="OrthoDB" id="777275at2759"/>
<evidence type="ECO:0000256" key="1">
    <source>
        <dbReference type="ARBA" id="ARBA00004123"/>
    </source>
</evidence>
<dbReference type="GO" id="GO:0003700">
    <property type="term" value="F:DNA-binding transcription factor activity"/>
    <property type="evidence" value="ECO:0007669"/>
    <property type="project" value="InterPro"/>
</dbReference>
<evidence type="ECO:0000313" key="11">
    <source>
        <dbReference type="Proteomes" id="UP000244005"/>
    </source>
</evidence>
<comment type="similarity">
    <text evidence="7">Belongs to the AP2/ERF transcription factor family. ERF subfamily.</text>
</comment>
<organism evidence="10 11">
    <name type="scientific">Marchantia polymorpha</name>
    <name type="common">Common liverwort</name>
    <name type="synonym">Marchantia aquatica</name>
    <dbReference type="NCBI Taxonomy" id="3197"/>
    <lineage>
        <taxon>Eukaryota</taxon>
        <taxon>Viridiplantae</taxon>
        <taxon>Streptophyta</taxon>
        <taxon>Embryophyta</taxon>
        <taxon>Marchantiophyta</taxon>
        <taxon>Marchantiopsida</taxon>
        <taxon>Marchantiidae</taxon>
        <taxon>Marchantiales</taxon>
        <taxon>Marchantiaceae</taxon>
        <taxon>Marchantia</taxon>
    </lineage>
</organism>
<dbReference type="GO" id="GO:0005634">
    <property type="term" value="C:nucleus"/>
    <property type="evidence" value="ECO:0007669"/>
    <property type="project" value="UniProtKB-SubCell"/>
</dbReference>
<feature type="compositionally biased region" description="Polar residues" evidence="8">
    <location>
        <begin position="191"/>
        <end position="211"/>
    </location>
</feature>
<sequence length="724" mass="78253">MMEQKCESIDFSMEQSLRHSEYFMSAAASAKIKMQHDSHHHHHNMMDLPSSTSATYSGMLRMPELYPDHNALALARLKLPGPESPESTSSSASSSYGEGAGGVEQPTKEGAEARLQSGAAMVESFGSACASTTDFHLNLASQFFSIANHLQGPSSSSVGPSVSSSTAAQPMYADLLPSFAGSASILPWNHQQPSVAQGGSFSNLSTVTGSDRTPPPYFHLMGVDQHHYHTSPPSGSAGHPQQLMHQLPAAGDDPRALLVGGASHSNHEHHQHQHQQQQQQHHQQQQHQQQQQQQVQVLQQLQAAQHLQQLLQLQQPFNSNNSSSSSIIQQQQTQMRQPQHNSWSEASNLSPRGQCMKFQKHDKRVGAAGGPRQTKLYRGVRQRHWGKWVAEIRLPRNRTRLWLGTFDTAEEAAFAYDQAAYKLRGEYARLNFPAVKHPVRLDGTGSAGEVWPGMAGRGPPDQIRPLPSTLDAKLQTIALHNSNPSRDFSLGVHHHRTTNTSNAACTTTTTTTATTNMASDQQAASMYASPASTVTTATAVHDCGDHQPTGTSRFAPLQNSMELAHQDGVGCFDDEYMRRASLVDASRREALGAVLGGGGGGGDSSRFMNDCASLSPPMLVSAGESGSAFSPGRSECDTLSSGSATFTDSGTIWAEIDDNLLNNAPSLDVTNLTWDVLAMAPKVQQQHQQQQQQQQSAVSSATAAAAISTQAAVTRPLYVWRDCK</sequence>
<accession>A0A2R6XLF6</accession>
<evidence type="ECO:0000256" key="5">
    <source>
        <dbReference type="ARBA" id="ARBA00023163"/>
    </source>
</evidence>
<feature type="compositionally biased region" description="Low complexity" evidence="8">
    <location>
        <begin position="80"/>
        <end position="97"/>
    </location>
</feature>
<dbReference type="AlphaFoldDB" id="A0A2R6XLF6"/>
<evidence type="ECO:0000256" key="4">
    <source>
        <dbReference type="ARBA" id="ARBA00023125"/>
    </source>
</evidence>
<feature type="region of interest" description="Disordered" evidence="8">
    <location>
        <begin position="318"/>
        <end position="350"/>
    </location>
</feature>
<dbReference type="Gramene" id="Mp7g13760.1">
    <property type="protein sequence ID" value="Mp7g13760.1.cds1"/>
    <property type="gene ID" value="Mp7g13760"/>
</dbReference>
<feature type="compositionally biased region" description="Low complexity" evidence="8">
    <location>
        <begin position="274"/>
        <end position="291"/>
    </location>
</feature>
<dbReference type="InterPro" id="IPR036955">
    <property type="entry name" value="AP2/ERF_dom_sf"/>
</dbReference>
<dbReference type="GO" id="GO:0000976">
    <property type="term" value="F:transcription cis-regulatory region binding"/>
    <property type="evidence" value="ECO:0007669"/>
    <property type="project" value="UniProtKB-ARBA"/>
</dbReference>
<dbReference type="PANTHER" id="PTHR31657:SF87">
    <property type="entry name" value="ETHYLENE-RESPONSIVE TRANSCRIPTION FACTOR RAP2-13"/>
    <property type="match status" value="1"/>
</dbReference>
<keyword evidence="4" id="KW-0238">DNA-binding</keyword>
<feature type="compositionally biased region" description="Polar residues" evidence="8">
    <location>
        <begin position="333"/>
        <end position="350"/>
    </location>
</feature>
<dbReference type="PANTHER" id="PTHR31657">
    <property type="entry name" value="ETHYLENE-RESPONSIVE TRANSCRIPTION FACTOR ERF061"/>
    <property type="match status" value="1"/>
</dbReference>
<dbReference type="CDD" id="cd00018">
    <property type="entry name" value="AP2"/>
    <property type="match status" value="1"/>
</dbReference>
<keyword evidence="5" id="KW-0804">Transcription</keyword>
<dbReference type="InterPro" id="IPR016177">
    <property type="entry name" value="DNA-bd_dom_sf"/>
</dbReference>
<gene>
    <name evidence="10" type="ORF">MARPO_0009s0061</name>
</gene>
<name>A0A2R6XLF6_MARPO</name>
<dbReference type="EMBL" id="KZ772681">
    <property type="protein sequence ID" value="PTQ46943.1"/>
    <property type="molecule type" value="Genomic_DNA"/>
</dbReference>
<evidence type="ECO:0000259" key="9">
    <source>
        <dbReference type="PROSITE" id="PS51032"/>
    </source>
</evidence>
<dbReference type="PRINTS" id="PR00367">
    <property type="entry name" value="ETHRSPELEMNT"/>
</dbReference>
<evidence type="ECO:0000256" key="6">
    <source>
        <dbReference type="ARBA" id="ARBA00023242"/>
    </source>
</evidence>
<reference evidence="11" key="1">
    <citation type="journal article" date="2017" name="Cell">
        <title>Insights into land plant evolution garnered from the Marchantia polymorpha genome.</title>
        <authorList>
            <person name="Bowman J.L."/>
            <person name="Kohchi T."/>
            <person name="Yamato K.T."/>
            <person name="Jenkins J."/>
            <person name="Shu S."/>
            <person name="Ishizaki K."/>
            <person name="Yamaoka S."/>
            <person name="Nishihama R."/>
            <person name="Nakamura Y."/>
            <person name="Berger F."/>
            <person name="Adam C."/>
            <person name="Aki S.S."/>
            <person name="Althoff F."/>
            <person name="Araki T."/>
            <person name="Arteaga-Vazquez M.A."/>
            <person name="Balasubrmanian S."/>
            <person name="Barry K."/>
            <person name="Bauer D."/>
            <person name="Boehm C.R."/>
            <person name="Briginshaw L."/>
            <person name="Caballero-Perez J."/>
            <person name="Catarino B."/>
            <person name="Chen F."/>
            <person name="Chiyoda S."/>
            <person name="Chovatia M."/>
            <person name="Davies K.M."/>
            <person name="Delmans M."/>
            <person name="Demura T."/>
            <person name="Dierschke T."/>
            <person name="Dolan L."/>
            <person name="Dorantes-Acosta A.E."/>
            <person name="Eklund D.M."/>
            <person name="Florent S.N."/>
            <person name="Flores-Sandoval E."/>
            <person name="Fujiyama A."/>
            <person name="Fukuzawa H."/>
            <person name="Galik B."/>
            <person name="Grimanelli D."/>
            <person name="Grimwood J."/>
            <person name="Grossniklaus U."/>
            <person name="Hamada T."/>
            <person name="Haseloff J."/>
            <person name="Hetherington A.J."/>
            <person name="Higo A."/>
            <person name="Hirakawa Y."/>
            <person name="Hundley H.N."/>
            <person name="Ikeda Y."/>
            <person name="Inoue K."/>
            <person name="Inoue S.I."/>
            <person name="Ishida S."/>
            <person name="Jia Q."/>
            <person name="Kakita M."/>
            <person name="Kanazawa T."/>
            <person name="Kawai Y."/>
            <person name="Kawashima T."/>
            <person name="Kennedy M."/>
            <person name="Kinose K."/>
            <person name="Kinoshita T."/>
            <person name="Kohara Y."/>
            <person name="Koide E."/>
            <person name="Komatsu K."/>
            <person name="Kopischke S."/>
            <person name="Kubo M."/>
            <person name="Kyozuka J."/>
            <person name="Lagercrantz U."/>
            <person name="Lin S.S."/>
            <person name="Lindquist E."/>
            <person name="Lipzen A.M."/>
            <person name="Lu C.W."/>
            <person name="De Luna E."/>
            <person name="Martienssen R.A."/>
            <person name="Minamino N."/>
            <person name="Mizutani M."/>
            <person name="Mizutani M."/>
            <person name="Mochizuki N."/>
            <person name="Monte I."/>
            <person name="Mosher R."/>
            <person name="Nagasaki H."/>
            <person name="Nakagami H."/>
            <person name="Naramoto S."/>
            <person name="Nishitani K."/>
            <person name="Ohtani M."/>
            <person name="Okamoto T."/>
            <person name="Okumura M."/>
            <person name="Phillips J."/>
            <person name="Pollak B."/>
            <person name="Reinders A."/>
            <person name="Rovekamp M."/>
            <person name="Sano R."/>
            <person name="Sawa S."/>
            <person name="Schmid M.W."/>
            <person name="Shirakawa M."/>
            <person name="Solano R."/>
            <person name="Spunde A."/>
            <person name="Suetsugu N."/>
            <person name="Sugano S."/>
            <person name="Sugiyama A."/>
            <person name="Sun R."/>
            <person name="Suzuki Y."/>
            <person name="Takenaka M."/>
            <person name="Takezawa D."/>
            <person name="Tomogane H."/>
            <person name="Tsuzuki M."/>
            <person name="Ueda T."/>
            <person name="Umeda M."/>
            <person name="Ward J.M."/>
            <person name="Watanabe Y."/>
            <person name="Yazaki K."/>
            <person name="Yokoyama R."/>
            <person name="Yoshitake Y."/>
            <person name="Yotsui I."/>
            <person name="Zachgo S."/>
            <person name="Schmutz J."/>
        </authorList>
    </citation>
    <scope>NUCLEOTIDE SEQUENCE [LARGE SCALE GENOMIC DNA]</scope>
    <source>
        <strain evidence="11">Tak-1</strain>
    </source>
</reference>
<protein>
    <recommendedName>
        <fullName evidence="9">AP2/ERF domain-containing protein</fullName>
    </recommendedName>
</protein>
<keyword evidence="2" id="KW-0936">Ethylene signaling pathway</keyword>
<dbReference type="FunFam" id="3.30.730.10:FF:000001">
    <property type="entry name" value="Ethylene-responsive transcription factor 2"/>
    <property type="match status" value="1"/>
</dbReference>
<feature type="domain" description="AP2/ERF" evidence="9">
    <location>
        <begin position="376"/>
        <end position="433"/>
    </location>
</feature>
<dbReference type="SUPFAM" id="SSF54171">
    <property type="entry name" value="DNA-binding domain"/>
    <property type="match status" value="1"/>
</dbReference>
<feature type="compositionally biased region" description="Low complexity" evidence="8">
    <location>
        <begin position="318"/>
        <end position="332"/>
    </location>
</feature>
<evidence type="ECO:0000256" key="3">
    <source>
        <dbReference type="ARBA" id="ARBA00023015"/>
    </source>
</evidence>
<dbReference type="SMART" id="SM00380">
    <property type="entry name" value="AP2"/>
    <property type="match status" value="1"/>
</dbReference>
<proteinExistence type="inferred from homology"/>
<keyword evidence="6" id="KW-0539">Nucleus</keyword>
<dbReference type="GO" id="GO:0009873">
    <property type="term" value="P:ethylene-activated signaling pathway"/>
    <property type="evidence" value="ECO:0007669"/>
    <property type="project" value="UniProtKB-KW"/>
</dbReference>
<feature type="region of interest" description="Disordered" evidence="8">
    <location>
        <begin position="191"/>
        <end position="291"/>
    </location>
</feature>
<dbReference type="InterPro" id="IPR051758">
    <property type="entry name" value="ERF/AP2-like"/>
</dbReference>